<comment type="caution">
    <text evidence="2">The sequence shown here is derived from an EMBL/GenBank/DDBJ whole genome shotgun (WGS) entry which is preliminary data.</text>
</comment>
<feature type="binding site" evidence="1">
    <location>
        <position position="73"/>
    </location>
    <ligand>
        <name>Mg(2+)</name>
        <dbReference type="ChEBI" id="CHEBI:18420"/>
        <label>1</label>
    </ligand>
</feature>
<dbReference type="GO" id="GO:0046872">
    <property type="term" value="F:metal ion binding"/>
    <property type="evidence" value="ECO:0007669"/>
    <property type="project" value="UniProtKB-KW"/>
</dbReference>
<organism evidence="2 3">
    <name type="scientific">Streptomyces liliiviolaceus</name>
    <dbReference type="NCBI Taxonomy" id="2823109"/>
    <lineage>
        <taxon>Bacteria</taxon>
        <taxon>Bacillati</taxon>
        <taxon>Actinomycetota</taxon>
        <taxon>Actinomycetes</taxon>
        <taxon>Kitasatosporales</taxon>
        <taxon>Streptomycetaceae</taxon>
        <taxon>Streptomyces</taxon>
    </lineage>
</organism>
<feature type="binding site" evidence="1">
    <location>
        <position position="75"/>
    </location>
    <ligand>
        <name>Mg(2+)</name>
        <dbReference type="ChEBI" id="CHEBI:18420"/>
        <label>1</label>
    </ligand>
</feature>
<dbReference type="Proteomes" id="UP000677413">
    <property type="component" value="Unassembled WGS sequence"/>
</dbReference>
<dbReference type="PANTHER" id="PTHR16222:SF12">
    <property type="entry name" value="ADP-RIBOSYLGLYCOHYDROLASE-RELATED"/>
    <property type="match status" value="1"/>
</dbReference>
<accession>A0A941BC52</accession>
<dbReference type="InterPro" id="IPR005502">
    <property type="entry name" value="Ribosyl_crysJ1"/>
</dbReference>
<sequence>MNREPQPHPWPDRAVGMVLAAAVGDALGWPYERRDRTRRLLADSGLNQFVAWERLAGNRFRPFTEVVKAGDYSDDTQMIIAVGRALLTAGDEWLTWLQRVEWPLLPSYERGAGASVKRSCKAWAQGRSPWTVAGSDVRKYFDTGANGAAMRVSPHVIRHHADTRFDDLATDVVRDAATTHGHPRALLGAIVHAHALWLSMRQPAPLSYGWLVEALLDNAAQWQKPVFETLEDEWKQRASHMLEHPFDRLWLTTGREVEELLALAHKELRGGAVSAPSVFLKSQGLTGKSRGSGTLCAVAAAYLAARSAASPEHALTSAARLEGADTDTLASMTGSLLGAALGQEWLGSNGRNIQDRPLLVGLAQDLLTPSSLPRVQPPSPEQARAVLAEFNDQLADAVPGSVIPMPYLRTAQVQDHEDTHAGQWAARQARLITDDGQRLHLLHSVHRASPPHSTPPGPSSAQLQGAYLAVTDVQRVRQVLMLVFGLHPDRYGQNWVAYGNLVIAEDSSAAPPAASAPRAQLRLSSDHPQEIWQRAQEHHLPGSVDNGHTNFLVHVDPWLTVTLNRPGHRPPSERPD</sequence>
<dbReference type="SUPFAM" id="SSF101478">
    <property type="entry name" value="ADP-ribosylglycohydrolase"/>
    <property type="match status" value="1"/>
</dbReference>
<geneLocation type="plasmid" evidence="2">
    <name>p1</name>
</geneLocation>
<reference evidence="2 3" key="1">
    <citation type="submission" date="2021-04" db="EMBL/GenBank/DDBJ databases">
        <authorList>
            <person name="Tang X."/>
            <person name="Zhou X."/>
            <person name="Chen X."/>
            <person name="Cernava T."/>
            <person name="Zhang C."/>
        </authorList>
    </citation>
    <scope>NUCLEOTIDE SEQUENCE [LARGE SCALE GENOMIC DNA]</scope>
    <source>
        <strain evidence="2 3">BH-SS-21</strain>
        <plasmid evidence="2">p1</plasmid>
    </source>
</reference>
<name>A0A941BC52_9ACTN</name>
<evidence type="ECO:0000256" key="1">
    <source>
        <dbReference type="PIRSR" id="PIRSR605502-1"/>
    </source>
</evidence>
<evidence type="ECO:0000313" key="3">
    <source>
        <dbReference type="Proteomes" id="UP000677413"/>
    </source>
</evidence>
<keyword evidence="1" id="KW-0460">Magnesium</keyword>
<feature type="binding site" evidence="1">
    <location>
        <position position="74"/>
    </location>
    <ligand>
        <name>Mg(2+)</name>
        <dbReference type="ChEBI" id="CHEBI:18420"/>
        <label>1</label>
    </ligand>
</feature>
<protein>
    <submittedName>
        <fullName evidence="2">ADP-ribosylglycohydrolase family protein</fullName>
    </submittedName>
</protein>
<dbReference type="InterPro" id="IPR036705">
    <property type="entry name" value="Ribosyl_crysJ1_sf"/>
</dbReference>
<comment type="cofactor">
    <cofactor evidence="1">
        <name>Mg(2+)</name>
        <dbReference type="ChEBI" id="CHEBI:18420"/>
    </cofactor>
    <text evidence="1">Binds 2 magnesium ions per subunit.</text>
</comment>
<dbReference type="InterPro" id="IPR050792">
    <property type="entry name" value="ADP-ribosylglycohydrolase"/>
</dbReference>
<feature type="binding site" evidence="1">
    <location>
        <position position="327"/>
    </location>
    <ligand>
        <name>Mg(2+)</name>
        <dbReference type="ChEBI" id="CHEBI:18420"/>
        <label>1</label>
    </ligand>
</feature>
<evidence type="ECO:0000313" key="2">
    <source>
        <dbReference type="EMBL" id="MBQ0855671.1"/>
    </source>
</evidence>
<proteinExistence type="predicted"/>
<dbReference type="EMBL" id="JAGPYQ010000004">
    <property type="protein sequence ID" value="MBQ0855671.1"/>
    <property type="molecule type" value="Genomic_DNA"/>
</dbReference>
<dbReference type="AlphaFoldDB" id="A0A941BC52"/>
<dbReference type="Gene3D" id="1.10.4080.10">
    <property type="entry name" value="ADP-ribosylation/Crystallin J1"/>
    <property type="match status" value="1"/>
</dbReference>
<keyword evidence="1" id="KW-0479">Metal-binding</keyword>
<dbReference type="PANTHER" id="PTHR16222">
    <property type="entry name" value="ADP-RIBOSYLGLYCOHYDROLASE"/>
    <property type="match status" value="1"/>
</dbReference>
<keyword evidence="3" id="KW-1185">Reference proteome</keyword>
<dbReference type="Pfam" id="PF03747">
    <property type="entry name" value="ADP_ribosyl_GH"/>
    <property type="match status" value="1"/>
</dbReference>
<feature type="binding site" evidence="1">
    <location>
        <position position="328"/>
    </location>
    <ligand>
        <name>Mg(2+)</name>
        <dbReference type="ChEBI" id="CHEBI:18420"/>
        <label>1</label>
    </ligand>
</feature>
<keyword evidence="2" id="KW-0614">Plasmid</keyword>
<gene>
    <name evidence="2" type="ORF">J8N05_46800</name>
</gene>
<dbReference type="RefSeq" id="WP_210894608.1">
    <property type="nucleotide sequence ID" value="NZ_JAGPYQ010000004.1"/>
</dbReference>
<feature type="binding site" evidence="1">
    <location>
        <position position="325"/>
    </location>
    <ligand>
        <name>Mg(2+)</name>
        <dbReference type="ChEBI" id="CHEBI:18420"/>
        <label>1</label>
    </ligand>
</feature>